<dbReference type="OrthoDB" id="9805575at2"/>
<comment type="similarity">
    <text evidence="1">Belongs to the Gfa family.</text>
</comment>
<dbReference type="GO" id="GO:0046872">
    <property type="term" value="F:metal ion binding"/>
    <property type="evidence" value="ECO:0007669"/>
    <property type="project" value="UniProtKB-KW"/>
</dbReference>
<dbReference type="Proteomes" id="UP000321172">
    <property type="component" value="Chromosome"/>
</dbReference>
<dbReference type="EMBL" id="CP042345">
    <property type="protein sequence ID" value="QEA15339.1"/>
    <property type="molecule type" value="Genomic_DNA"/>
</dbReference>
<gene>
    <name evidence="5" type="ORF">FRF71_03830</name>
</gene>
<dbReference type="PANTHER" id="PTHR28620:SF1">
    <property type="entry name" value="CENP-V_GFA DOMAIN-CONTAINING PROTEIN"/>
    <property type="match status" value="1"/>
</dbReference>
<accession>A0A5B8S1F3</accession>
<proteinExistence type="inferred from homology"/>
<dbReference type="KEGG" id="ngf:FRF71_03830"/>
<keyword evidence="3" id="KW-0862">Zinc</keyword>
<dbReference type="InterPro" id="IPR011057">
    <property type="entry name" value="Mss4-like_sf"/>
</dbReference>
<dbReference type="InterPro" id="IPR052355">
    <property type="entry name" value="CENP-V-like"/>
</dbReference>
<evidence type="ECO:0000313" key="6">
    <source>
        <dbReference type="Proteomes" id="UP000321172"/>
    </source>
</evidence>
<dbReference type="PROSITE" id="PS51891">
    <property type="entry name" value="CENP_V_GFA"/>
    <property type="match status" value="1"/>
</dbReference>
<dbReference type="RefSeq" id="WP_147089317.1">
    <property type="nucleotide sequence ID" value="NZ_BAABJD010000001.1"/>
</dbReference>
<sequence length="112" mass="12486">MTIHSGSCHCGAVRLALDSEPENAAECNCSLCRRVAALWHYCPPSQLRVTGDLAGYVQGDRTLTTWRCANCGNVTHWTAFDPDYPRVGVNLRLFDPALWQDLPRKMIDSASY</sequence>
<keyword evidence="2" id="KW-0479">Metal-binding</keyword>
<dbReference type="Pfam" id="PF04828">
    <property type="entry name" value="GFA"/>
    <property type="match status" value="1"/>
</dbReference>
<protein>
    <submittedName>
        <fullName evidence="5">GFA family protein</fullName>
    </submittedName>
</protein>
<evidence type="ECO:0000256" key="1">
    <source>
        <dbReference type="ARBA" id="ARBA00005495"/>
    </source>
</evidence>
<keyword evidence="6" id="KW-1185">Reference proteome</keyword>
<reference evidence="5 6" key="1">
    <citation type="journal article" date="2013" name="J. Microbiol. Biotechnol.">
        <title>Novosphingobium ginsenosidimutans sp. nov., with the ability to convert ginsenoside.</title>
        <authorList>
            <person name="Kim J.K."/>
            <person name="He D."/>
            <person name="Liu Q.M."/>
            <person name="Park H.Y."/>
            <person name="Jung M.S."/>
            <person name="Yoon M.H."/>
            <person name="Kim S.C."/>
            <person name="Im W.T."/>
        </authorList>
    </citation>
    <scope>NUCLEOTIDE SEQUENCE [LARGE SCALE GENOMIC DNA]</scope>
    <source>
        <strain evidence="5 6">FW-6</strain>
    </source>
</reference>
<evidence type="ECO:0000256" key="3">
    <source>
        <dbReference type="ARBA" id="ARBA00022833"/>
    </source>
</evidence>
<dbReference type="PANTHER" id="PTHR28620">
    <property type="entry name" value="CENTROMERE PROTEIN V"/>
    <property type="match status" value="1"/>
</dbReference>
<evidence type="ECO:0000259" key="4">
    <source>
        <dbReference type="PROSITE" id="PS51891"/>
    </source>
</evidence>
<dbReference type="GO" id="GO:0016846">
    <property type="term" value="F:carbon-sulfur lyase activity"/>
    <property type="evidence" value="ECO:0007669"/>
    <property type="project" value="InterPro"/>
</dbReference>
<dbReference type="AlphaFoldDB" id="A0A5B8S1F3"/>
<organism evidence="5 6">
    <name type="scientific">Novosphingobium ginsenosidimutans</name>
    <dbReference type="NCBI Taxonomy" id="1176536"/>
    <lineage>
        <taxon>Bacteria</taxon>
        <taxon>Pseudomonadati</taxon>
        <taxon>Pseudomonadota</taxon>
        <taxon>Alphaproteobacteria</taxon>
        <taxon>Sphingomonadales</taxon>
        <taxon>Sphingomonadaceae</taxon>
        <taxon>Novosphingobium</taxon>
    </lineage>
</organism>
<feature type="domain" description="CENP-V/GFA" evidence="4">
    <location>
        <begin position="4"/>
        <end position="112"/>
    </location>
</feature>
<evidence type="ECO:0000313" key="5">
    <source>
        <dbReference type="EMBL" id="QEA15339.1"/>
    </source>
</evidence>
<name>A0A5B8S1F3_9SPHN</name>
<dbReference type="SUPFAM" id="SSF51316">
    <property type="entry name" value="Mss4-like"/>
    <property type="match status" value="1"/>
</dbReference>
<evidence type="ECO:0000256" key="2">
    <source>
        <dbReference type="ARBA" id="ARBA00022723"/>
    </source>
</evidence>
<dbReference type="InterPro" id="IPR006913">
    <property type="entry name" value="CENP-V/GFA"/>
</dbReference>
<dbReference type="Gene3D" id="2.170.150.70">
    <property type="match status" value="1"/>
</dbReference>